<geneLocation type="plasmid" evidence="2">
    <name>pZYJ01</name>
</geneLocation>
<keyword evidence="1" id="KW-0732">Signal</keyword>
<accession>A0AAU8C7I2</accession>
<feature type="signal peptide" evidence="1">
    <location>
        <begin position="1"/>
        <end position="24"/>
    </location>
</feature>
<dbReference type="EMBL" id="CP159194">
    <property type="protein sequence ID" value="XCF11856.1"/>
    <property type="molecule type" value="Genomic_DNA"/>
</dbReference>
<reference evidence="2" key="2">
    <citation type="submission" date="2024-06" db="EMBL/GenBank/DDBJ databases">
        <authorList>
            <person name="Deng Y."/>
        </authorList>
    </citation>
    <scope>NUCLEOTIDE SEQUENCE</scope>
    <source>
        <strain evidence="2">TCYB15</strain>
        <plasmid evidence="2">pZYJ01</plasmid>
    </source>
</reference>
<evidence type="ECO:0008006" key="3">
    <source>
        <dbReference type="Google" id="ProtNLM"/>
    </source>
</evidence>
<dbReference type="KEGG" id="suly:ABM428_14515"/>
<dbReference type="Gene3D" id="3.90.420.10">
    <property type="entry name" value="Oxidoreductase, molybdopterin-binding domain"/>
    <property type="match status" value="1"/>
</dbReference>
<dbReference type="RefSeq" id="WP_353628469.1">
    <property type="nucleotide sequence ID" value="NZ_CP159194.1"/>
</dbReference>
<evidence type="ECO:0000313" key="2">
    <source>
        <dbReference type="EMBL" id="XCF11856.1"/>
    </source>
</evidence>
<reference evidence="2" key="1">
    <citation type="journal article" date="2020" name="Int. J. Syst. Evol. Microbiol.">
        <title>Notification of changes in taxonomic opinion previously published outside the IJSEM.</title>
        <authorList>
            <person name="Oren A."/>
            <person name="Garrity G."/>
        </authorList>
    </citation>
    <scope>NUCLEOTIDE SEQUENCE</scope>
    <source>
        <strain evidence="2">TCYB15</strain>
    </source>
</reference>
<protein>
    <recommendedName>
        <fullName evidence="3">Oxidoreductase molybdopterin-binding domain-containing protein</fullName>
    </recommendedName>
</protein>
<proteinExistence type="predicted"/>
<gene>
    <name evidence="2" type="ORF">ABM428_14515</name>
</gene>
<evidence type="ECO:0000256" key="1">
    <source>
        <dbReference type="SAM" id="SignalP"/>
    </source>
</evidence>
<dbReference type="InterPro" id="IPR036374">
    <property type="entry name" value="OxRdtase_Mopterin-bd_sf"/>
</dbReference>
<feature type="chain" id="PRO_5043728399" description="Oxidoreductase molybdopterin-binding domain-containing protein" evidence="1">
    <location>
        <begin position="25"/>
        <end position="157"/>
    </location>
</feature>
<sequence>MLNYKVFGATIAAYLSMMPNLALSQVILTVTNQEASTKFTHEELSSLPQVVLLTANDYVDQPTSFQGPLLRSVLEASGIGRDAKLNMIALNDFTSTVPASDAFDYDVILAILREGKTMPVREKGPVWVIYPMDENPELRNDLYNDRLVWQLKEISVE</sequence>
<dbReference type="AlphaFoldDB" id="A0AAU8C7I2"/>
<name>A0AAU8C7I2_9RHOB</name>
<organism evidence="2">
    <name type="scientific">Sulfitobacter sp. TCYB15</name>
    <dbReference type="NCBI Taxonomy" id="3229275"/>
    <lineage>
        <taxon>Bacteria</taxon>
        <taxon>Pseudomonadati</taxon>
        <taxon>Pseudomonadota</taxon>
        <taxon>Alphaproteobacteria</taxon>
        <taxon>Rhodobacterales</taxon>
        <taxon>Roseobacteraceae</taxon>
        <taxon>Sulfitobacter</taxon>
    </lineage>
</organism>
<dbReference type="SUPFAM" id="SSF56524">
    <property type="entry name" value="Oxidoreductase molybdopterin-binding domain"/>
    <property type="match status" value="1"/>
</dbReference>
<keyword evidence="2" id="KW-0614">Plasmid</keyword>